<dbReference type="SMART" id="SM00345">
    <property type="entry name" value="HTH_GNTR"/>
    <property type="match status" value="1"/>
</dbReference>
<evidence type="ECO:0000313" key="6">
    <source>
        <dbReference type="Proteomes" id="UP000287857"/>
    </source>
</evidence>
<evidence type="ECO:0000259" key="4">
    <source>
        <dbReference type="PROSITE" id="PS50949"/>
    </source>
</evidence>
<dbReference type="InterPro" id="IPR000524">
    <property type="entry name" value="Tscrpt_reg_HTH_GntR"/>
</dbReference>
<dbReference type="Pfam" id="PF00392">
    <property type="entry name" value="GntR"/>
    <property type="match status" value="1"/>
</dbReference>
<protein>
    <recommendedName>
        <fullName evidence="4">HTH gntR-type domain-containing protein</fullName>
    </recommendedName>
</protein>
<dbReference type="Gene3D" id="1.10.10.10">
    <property type="entry name" value="Winged helix-like DNA-binding domain superfamily/Winged helix DNA-binding domain"/>
    <property type="match status" value="1"/>
</dbReference>
<dbReference type="PANTHER" id="PTHR43537">
    <property type="entry name" value="TRANSCRIPTIONAL REGULATOR, GNTR FAMILY"/>
    <property type="match status" value="1"/>
</dbReference>
<keyword evidence="1" id="KW-0805">Transcription regulation</keyword>
<dbReference type="Proteomes" id="UP000287857">
    <property type="component" value="Unassembled WGS sequence"/>
</dbReference>
<dbReference type="InterPro" id="IPR036388">
    <property type="entry name" value="WH-like_DNA-bd_sf"/>
</dbReference>
<proteinExistence type="predicted"/>
<reference evidence="5 6" key="1">
    <citation type="submission" date="2017-05" db="EMBL/GenBank/DDBJ databases">
        <title>Vagococcus spp. assemblies.</title>
        <authorList>
            <person name="Gulvik C.A."/>
        </authorList>
    </citation>
    <scope>NUCLEOTIDE SEQUENCE [LARGE SCALE GENOMIC DNA]</scope>
    <source>
        <strain evidence="5 6">SS1995</strain>
    </source>
</reference>
<dbReference type="OrthoDB" id="368257at2"/>
<name>A0A429ZXY1_9ENTE</name>
<evidence type="ECO:0000256" key="2">
    <source>
        <dbReference type="ARBA" id="ARBA00023125"/>
    </source>
</evidence>
<dbReference type="CDD" id="cd07377">
    <property type="entry name" value="WHTH_GntR"/>
    <property type="match status" value="1"/>
</dbReference>
<gene>
    <name evidence="5" type="ORF">CBF37_06865</name>
</gene>
<accession>A0A429ZXY1</accession>
<evidence type="ECO:0000256" key="3">
    <source>
        <dbReference type="ARBA" id="ARBA00023163"/>
    </source>
</evidence>
<comment type="caution">
    <text evidence="5">The sequence shown here is derived from an EMBL/GenBank/DDBJ whole genome shotgun (WGS) entry which is preliminary data.</text>
</comment>
<keyword evidence="6" id="KW-1185">Reference proteome</keyword>
<dbReference type="SUPFAM" id="SSF46785">
    <property type="entry name" value="Winged helix' DNA-binding domain"/>
    <property type="match status" value="1"/>
</dbReference>
<keyword evidence="3" id="KW-0804">Transcription</keyword>
<dbReference type="GO" id="GO:0003677">
    <property type="term" value="F:DNA binding"/>
    <property type="evidence" value="ECO:0007669"/>
    <property type="project" value="UniProtKB-KW"/>
</dbReference>
<dbReference type="PROSITE" id="PS50949">
    <property type="entry name" value="HTH_GNTR"/>
    <property type="match status" value="1"/>
</dbReference>
<evidence type="ECO:0000313" key="5">
    <source>
        <dbReference type="EMBL" id="RST98762.1"/>
    </source>
</evidence>
<evidence type="ECO:0000256" key="1">
    <source>
        <dbReference type="ARBA" id="ARBA00023015"/>
    </source>
</evidence>
<dbReference type="GO" id="GO:0003700">
    <property type="term" value="F:DNA-binding transcription factor activity"/>
    <property type="evidence" value="ECO:0007669"/>
    <property type="project" value="InterPro"/>
</dbReference>
<feature type="domain" description="HTH gntR-type" evidence="4">
    <location>
        <begin position="10"/>
        <end position="77"/>
    </location>
</feature>
<keyword evidence="2" id="KW-0238">DNA-binding</keyword>
<dbReference type="EMBL" id="NGJS01000008">
    <property type="protein sequence ID" value="RST98762.1"/>
    <property type="molecule type" value="Genomic_DNA"/>
</dbReference>
<dbReference type="PANTHER" id="PTHR43537:SF24">
    <property type="entry name" value="GLUCONATE OPERON TRANSCRIPTIONAL REPRESSOR"/>
    <property type="match status" value="1"/>
</dbReference>
<dbReference type="AlphaFoldDB" id="A0A429ZXY1"/>
<dbReference type="InterPro" id="IPR036390">
    <property type="entry name" value="WH_DNA-bd_sf"/>
</dbReference>
<organism evidence="5 6">
    <name type="scientific">Vagococcus vulneris</name>
    <dbReference type="NCBI Taxonomy" id="1977869"/>
    <lineage>
        <taxon>Bacteria</taxon>
        <taxon>Bacillati</taxon>
        <taxon>Bacillota</taxon>
        <taxon>Bacilli</taxon>
        <taxon>Lactobacillales</taxon>
        <taxon>Enterococcaceae</taxon>
        <taxon>Vagococcus</taxon>
    </lineage>
</organism>
<sequence length="217" mass="25791">MGLLYKVKSKRIQKIAYDYIKSNVESGVWRDDVKLVEQDISDTLSVSRTPVREAINELVTEGYLHKEPNKGVVVCKTKISAKEFLERTQLLELLFSSYLFQLEVKKINLDSIVNYDLLRRIDDERRVEDKKLASQVFLESFLSELDNRVMRQVIMNNFRQLYLTFFPTADNNFLYDEMSRSFSLLITHLDEKRFDLCRKDIRIFFNRLNLELIDQQI</sequence>